<dbReference type="Proteomes" id="UP000247078">
    <property type="component" value="Unassembled WGS sequence"/>
</dbReference>
<sequence length="149" mass="16039">MTQLLIGLVRTENEAIIMLNKLKEEGIADKYLGAVAKEQVNLELVSEKTGLPMPLKGAGTDGALGVLKGVLAGLGKRMDQTMSIGKAVRKLAGNEIGNETDDLVLTLTEAGVSEEDANYYEDWLVQGHILVVVECSEEEADRIAPILLF</sequence>
<evidence type="ECO:0000313" key="1">
    <source>
        <dbReference type="EMBL" id="PWW43014.1"/>
    </source>
</evidence>
<accession>A0A855YAW5</accession>
<evidence type="ECO:0000313" key="3">
    <source>
        <dbReference type="Proteomes" id="UP000247078"/>
    </source>
</evidence>
<dbReference type="Proteomes" id="UP000248827">
    <property type="component" value="Unassembled WGS sequence"/>
</dbReference>
<keyword evidence="4" id="KW-1185">Reference proteome</keyword>
<proteinExistence type="predicted"/>
<evidence type="ECO:0000313" key="2">
    <source>
        <dbReference type="EMBL" id="RAJ03423.1"/>
    </source>
</evidence>
<dbReference type="EMBL" id="QLLI01000001">
    <property type="protein sequence ID" value="RAJ03423.1"/>
    <property type="molecule type" value="Genomic_DNA"/>
</dbReference>
<gene>
    <name evidence="2" type="ORF">DET54_101624</name>
    <name evidence="1" type="ORF">DET56_10355</name>
</gene>
<reference evidence="1 3" key="1">
    <citation type="submission" date="2018-05" db="EMBL/GenBank/DDBJ databases">
        <title>Freshwater and sediment microbial communities from various areas in North America, analyzing microbe dynamics in response to fracking.</title>
        <authorList>
            <person name="Lamendella R."/>
        </authorList>
    </citation>
    <scope>NUCLEOTIDE SEQUENCE [LARGE SCALE GENOMIC DNA]</scope>
    <source>
        <strain evidence="1 3">DB-3</strain>
        <strain evidence="2 4">NG-13</strain>
    </source>
</reference>
<organism evidence="1 3">
    <name type="scientific">Paenibacillus pabuli</name>
    <dbReference type="NCBI Taxonomy" id="1472"/>
    <lineage>
        <taxon>Bacteria</taxon>
        <taxon>Bacillati</taxon>
        <taxon>Bacillota</taxon>
        <taxon>Bacilli</taxon>
        <taxon>Bacillales</taxon>
        <taxon>Paenibacillaceae</taxon>
        <taxon>Paenibacillus</taxon>
    </lineage>
</organism>
<dbReference type="OrthoDB" id="2608045at2"/>
<dbReference type="AlphaFoldDB" id="A0A855YAW5"/>
<evidence type="ECO:0000313" key="4">
    <source>
        <dbReference type="Proteomes" id="UP000248827"/>
    </source>
</evidence>
<protein>
    <submittedName>
        <fullName evidence="1">Heat induced stress protein YflT</fullName>
    </submittedName>
</protein>
<dbReference type="EMBL" id="QGTZ01000003">
    <property type="protein sequence ID" value="PWW43014.1"/>
    <property type="molecule type" value="Genomic_DNA"/>
</dbReference>
<name>A0A855YAW5_9BACL</name>
<dbReference type="RefSeq" id="WP_109998698.1">
    <property type="nucleotide sequence ID" value="NZ_QGTZ01000003.1"/>
</dbReference>
<comment type="caution">
    <text evidence="1">The sequence shown here is derived from an EMBL/GenBank/DDBJ whole genome shotgun (WGS) entry which is preliminary data.</text>
</comment>